<dbReference type="AlphaFoldDB" id="A0A2W2CCN1"/>
<dbReference type="RefSeq" id="WP_111253064.1">
    <property type="nucleotide sequence ID" value="NZ_POTW01000004.1"/>
</dbReference>
<feature type="region of interest" description="Disordered" evidence="1">
    <location>
        <begin position="248"/>
        <end position="287"/>
    </location>
</feature>
<organism evidence="2 3">
    <name type="scientific">Jiangella anatolica</name>
    <dbReference type="NCBI Taxonomy" id="2670374"/>
    <lineage>
        <taxon>Bacteria</taxon>
        <taxon>Bacillati</taxon>
        <taxon>Actinomycetota</taxon>
        <taxon>Actinomycetes</taxon>
        <taxon>Jiangellales</taxon>
        <taxon>Jiangellaceae</taxon>
        <taxon>Jiangella</taxon>
    </lineage>
</organism>
<name>A0A2W2CCN1_9ACTN</name>
<keyword evidence="3" id="KW-1185">Reference proteome</keyword>
<evidence type="ECO:0000313" key="3">
    <source>
        <dbReference type="Proteomes" id="UP000248764"/>
    </source>
</evidence>
<comment type="caution">
    <text evidence="2">The sequence shown here is derived from an EMBL/GenBank/DDBJ whole genome shotgun (WGS) entry which is preliminary data.</text>
</comment>
<evidence type="ECO:0000256" key="1">
    <source>
        <dbReference type="SAM" id="MobiDB-lite"/>
    </source>
</evidence>
<dbReference type="EMBL" id="POTW01000004">
    <property type="protein sequence ID" value="PZF86057.1"/>
    <property type="molecule type" value="Genomic_DNA"/>
</dbReference>
<evidence type="ECO:0000313" key="2">
    <source>
        <dbReference type="EMBL" id="PZF86057.1"/>
    </source>
</evidence>
<protein>
    <submittedName>
        <fullName evidence="2">Uncharacterized protein</fullName>
    </submittedName>
</protein>
<reference evidence="2 3" key="1">
    <citation type="submission" date="2018-01" db="EMBL/GenBank/DDBJ databases">
        <title>Draft genome sequence of Jiangella sp. GTF31.</title>
        <authorList>
            <person name="Sahin N."/>
            <person name="Ay H."/>
            <person name="Saygin H."/>
        </authorList>
    </citation>
    <scope>NUCLEOTIDE SEQUENCE [LARGE SCALE GENOMIC DNA]</scope>
    <source>
        <strain evidence="2 3">GTF31</strain>
    </source>
</reference>
<sequence>MTADEARYADCMVGELHVSVLHLGVNALGSDEVLSRFAWRVESTNPDLPGTFTNSHLHAASEIELSAQDGLRLAAHVLIEAGEDYRAGELERMSFPLWLSAMAHRNLGELALFAWTGMSPAEVRADGIPLDRQLLAVEVARHVLDAESALTDAGMLGPEAFAELRRITAAADREVSIPDPDDPLGPPLYEGPAGEAHARLVSGQYDAHARHDPTQELVVVVADSELLGTRTAAAFDANRAIHRTRMARTNGRAPSAGAHQASGTPWPFDSSTPQQGPGRTEPPAPGL</sequence>
<dbReference type="Proteomes" id="UP000248764">
    <property type="component" value="Unassembled WGS sequence"/>
</dbReference>
<proteinExistence type="predicted"/>
<accession>A0A2W2CCN1</accession>
<gene>
    <name evidence="2" type="ORF">C1I92_02405</name>
</gene>